<reference evidence="2" key="1">
    <citation type="journal article" date="2019" name="Int. J. Syst. Evol. Microbiol.">
        <title>The Global Catalogue of Microorganisms (GCM) 10K type strain sequencing project: providing services to taxonomists for standard genome sequencing and annotation.</title>
        <authorList>
            <consortium name="The Broad Institute Genomics Platform"/>
            <consortium name="The Broad Institute Genome Sequencing Center for Infectious Disease"/>
            <person name="Wu L."/>
            <person name="Ma J."/>
        </authorList>
    </citation>
    <scope>NUCLEOTIDE SEQUENCE [LARGE SCALE GENOMIC DNA]</scope>
    <source>
        <strain evidence="2">KACC 11299</strain>
    </source>
</reference>
<dbReference type="InterPro" id="IPR019890">
    <property type="entry name" value="Bacteriocin/sonorensin"/>
</dbReference>
<organism evidence="1 2">
    <name type="scientific">Sporosarcina koreensis</name>
    <dbReference type="NCBI Taxonomy" id="334735"/>
    <lineage>
        <taxon>Bacteria</taxon>
        <taxon>Bacillati</taxon>
        <taxon>Bacillota</taxon>
        <taxon>Bacilli</taxon>
        <taxon>Bacillales</taxon>
        <taxon>Caryophanaceae</taxon>
        <taxon>Sporosarcina</taxon>
    </lineage>
</organism>
<gene>
    <name evidence="1" type="ORF">ACFPTP_11445</name>
</gene>
<protein>
    <submittedName>
        <fullName evidence="1">Heterocycloanthracin/sonorensin family bacteriocin</fullName>
    </submittedName>
</protein>
<keyword evidence="2" id="KW-1185">Reference proteome</keyword>
<comment type="caution">
    <text evidence="1">The sequence shown here is derived from an EMBL/GenBank/DDBJ whole genome shotgun (WGS) entry which is preliminary data.</text>
</comment>
<sequence>MYEFQNDLQMLNVGDFNTSEAVAFDPNSNQTALLGGIGGCFGGGFGIGGCFGGSFFRCGVSCFGCFSCFRCSNCFRCGGFRCGFRCGGRCFGF</sequence>
<evidence type="ECO:0000313" key="2">
    <source>
        <dbReference type="Proteomes" id="UP001596071"/>
    </source>
</evidence>
<dbReference type="RefSeq" id="WP_381444959.1">
    <property type="nucleotide sequence ID" value="NZ_JBHSNP010000025.1"/>
</dbReference>
<accession>A0ABW0TXT9</accession>
<dbReference type="Proteomes" id="UP001596071">
    <property type="component" value="Unassembled WGS sequence"/>
</dbReference>
<proteinExistence type="predicted"/>
<name>A0ABW0TXT9_9BACL</name>
<dbReference type="NCBIfam" id="TIGR03601">
    <property type="entry name" value="B_an_ocin"/>
    <property type="match status" value="1"/>
</dbReference>
<evidence type="ECO:0000313" key="1">
    <source>
        <dbReference type="EMBL" id="MFC5603836.1"/>
    </source>
</evidence>
<dbReference type="EMBL" id="JBHSNP010000025">
    <property type="protein sequence ID" value="MFC5603836.1"/>
    <property type="molecule type" value="Genomic_DNA"/>
</dbReference>